<dbReference type="InterPro" id="IPR009091">
    <property type="entry name" value="RCC1/BLIP-II"/>
</dbReference>
<organism evidence="6 7">
    <name type="scientific">Bombardia bombarda</name>
    <dbReference type="NCBI Taxonomy" id="252184"/>
    <lineage>
        <taxon>Eukaryota</taxon>
        <taxon>Fungi</taxon>
        <taxon>Dikarya</taxon>
        <taxon>Ascomycota</taxon>
        <taxon>Pezizomycotina</taxon>
        <taxon>Sordariomycetes</taxon>
        <taxon>Sordariomycetidae</taxon>
        <taxon>Sordariales</taxon>
        <taxon>Lasiosphaeriaceae</taxon>
        <taxon>Bombardia</taxon>
    </lineage>
</organism>
<dbReference type="PANTHER" id="PTHR45982">
    <property type="entry name" value="REGULATOR OF CHROMOSOME CONDENSATION"/>
    <property type="match status" value="1"/>
</dbReference>
<feature type="repeat" description="RCC1" evidence="3">
    <location>
        <begin position="1"/>
        <end position="51"/>
    </location>
</feature>
<feature type="region of interest" description="Disordered" evidence="4">
    <location>
        <begin position="66"/>
        <end position="107"/>
    </location>
</feature>
<dbReference type="InterPro" id="IPR058923">
    <property type="entry name" value="RCC1-like_dom"/>
</dbReference>
<dbReference type="GO" id="GO:0005085">
    <property type="term" value="F:guanyl-nucleotide exchange factor activity"/>
    <property type="evidence" value="ECO:0007669"/>
    <property type="project" value="TreeGrafter"/>
</dbReference>
<comment type="caution">
    <text evidence="6">The sequence shown here is derived from an EMBL/GenBank/DDBJ whole genome shotgun (WGS) entry which is preliminary data.</text>
</comment>
<feature type="repeat" description="RCC1" evidence="3">
    <location>
        <begin position="250"/>
        <end position="307"/>
    </location>
</feature>
<evidence type="ECO:0000256" key="2">
    <source>
        <dbReference type="ARBA" id="ARBA00022737"/>
    </source>
</evidence>
<dbReference type="PROSITE" id="PS00625">
    <property type="entry name" value="RCC1_1"/>
    <property type="match status" value="1"/>
</dbReference>
<name>A0AA39X6H0_9PEZI</name>
<keyword evidence="7" id="KW-1185">Reference proteome</keyword>
<protein>
    <submittedName>
        <fullName evidence="6">Regulator of chromosome condensation 1/beta-lactamase-inhibitor protein II</fullName>
    </submittedName>
</protein>
<reference evidence="6" key="1">
    <citation type="submission" date="2023-06" db="EMBL/GenBank/DDBJ databases">
        <title>Genome-scale phylogeny and comparative genomics of the fungal order Sordariales.</title>
        <authorList>
            <consortium name="Lawrence Berkeley National Laboratory"/>
            <person name="Hensen N."/>
            <person name="Bonometti L."/>
            <person name="Westerberg I."/>
            <person name="Brannstrom I.O."/>
            <person name="Guillou S."/>
            <person name="Cros-Aarteil S."/>
            <person name="Calhoun S."/>
            <person name="Haridas S."/>
            <person name="Kuo A."/>
            <person name="Mondo S."/>
            <person name="Pangilinan J."/>
            <person name="Riley R."/>
            <person name="LaButti K."/>
            <person name="Andreopoulos B."/>
            <person name="Lipzen A."/>
            <person name="Chen C."/>
            <person name="Yanf M."/>
            <person name="Daum C."/>
            <person name="Ng V."/>
            <person name="Clum A."/>
            <person name="Steindorff A."/>
            <person name="Ohm R."/>
            <person name="Martin F."/>
            <person name="Silar P."/>
            <person name="Natvig D."/>
            <person name="Lalanne C."/>
            <person name="Gautier V."/>
            <person name="Ament-velasquez S.L."/>
            <person name="Kruys A."/>
            <person name="Hutchinson M.I."/>
            <person name="Powell A.J."/>
            <person name="Barry K."/>
            <person name="Miller A.N."/>
            <person name="Grigoriev I.V."/>
            <person name="Debuchy R."/>
            <person name="Gladieux P."/>
            <person name="Thoren M.H."/>
            <person name="Johannesson H."/>
        </authorList>
    </citation>
    <scope>NUCLEOTIDE SEQUENCE</scope>
    <source>
        <strain evidence="6">SMH3391-2</strain>
    </source>
</reference>
<proteinExistence type="predicted"/>
<feature type="repeat" description="RCC1" evidence="3">
    <location>
        <begin position="136"/>
        <end position="188"/>
    </location>
</feature>
<dbReference type="GO" id="GO:0005737">
    <property type="term" value="C:cytoplasm"/>
    <property type="evidence" value="ECO:0007669"/>
    <property type="project" value="TreeGrafter"/>
</dbReference>
<feature type="repeat" description="RCC1" evidence="3">
    <location>
        <begin position="189"/>
        <end position="249"/>
    </location>
</feature>
<dbReference type="PANTHER" id="PTHR45982:SF1">
    <property type="entry name" value="REGULATOR OF CHROMOSOME CONDENSATION"/>
    <property type="match status" value="1"/>
</dbReference>
<dbReference type="PROSITE" id="PS00626">
    <property type="entry name" value="RCC1_2"/>
    <property type="match status" value="3"/>
</dbReference>
<evidence type="ECO:0000256" key="1">
    <source>
        <dbReference type="ARBA" id="ARBA00022658"/>
    </source>
</evidence>
<dbReference type="InterPro" id="IPR051553">
    <property type="entry name" value="Ran_GTPase-activating"/>
</dbReference>
<dbReference type="AlphaFoldDB" id="A0AA39X6H0"/>
<keyword evidence="1" id="KW-0344">Guanine-nucleotide releasing factor</keyword>
<evidence type="ECO:0000259" key="5">
    <source>
        <dbReference type="Pfam" id="PF25390"/>
    </source>
</evidence>
<dbReference type="PROSITE" id="PS50012">
    <property type="entry name" value="RCC1_3"/>
    <property type="match status" value="5"/>
</dbReference>
<dbReference type="Gene3D" id="2.130.10.30">
    <property type="entry name" value="Regulator of chromosome condensation 1/beta-lactamase-inhibitor protein II"/>
    <property type="match status" value="1"/>
</dbReference>
<feature type="compositionally biased region" description="Polar residues" evidence="4">
    <location>
        <begin position="91"/>
        <end position="106"/>
    </location>
</feature>
<dbReference type="EMBL" id="JAULSR010000002">
    <property type="protein sequence ID" value="KAK0628194.1"/>
    <property type="molecule type" value="Genomic_DNA"/>
</dbReference>
<dbReference type="SUPFAM" id="SSF50985">
    <property type="entry name" value="RCC1/BLIP-II"/>
    <property type="match status" value="1"/>
</dbReference>
<keyword evidence="2" id="KW-0677">Repeat</keyword>
<feature type="domain" description="RCC1-like" evidence="5">
    <location>
        <begin position="1"/>
        <end position="420"/>
    </location>
</feature>
<evidence type="ECO:0000313" key="7">
    <source>
        <dbReference type="Proteomes" id="UP001174934"/>
    </source>
</evidence>
<gene>
    <name evidence="6" type="ORF">B0T17DRAFT_552513</name>
</gene>
<evidence type="ECO:0000256" key="3">
    <source>
        <dbReference type="PROSITE-ProRule" id="PRU00235"/>
    </source>
</evidence>
<dbReference type="PRINTS" id="PR00633">
    <property type="entry name" value="RCCNDNSATION"/>
</dbReference>
<dbReference type="InterPro" id="IPR000408">
    <property type="entry name" value="Reg_chr_condens"/>
</dbReference>
<sequence length="428" mass="45466">MGANSGGELGLGSSVLSGTVHHPRLNPFLSGAVGVVQVSAGAMHGAALTKDSRILTWGVNDHGALGRDTTWDGVPMRDADDDDSDSSVDSIESNTGDLNPRESTPTDIDATNVARGVVFTQVAAAHNATFALTNTGLVYGWGTFRANKGELAFSPTVRVQERPILIPQIKYAIKIVTGGDHVLVLRADGSVYSWGVGTEGQLGRRFSSRRMQQDPDAEQRHLIPEKVATLKNIIDIGSGSKHSFAIDTTGRVWAWGLNNAGQTGLSDQAGEYGGYSHLPAPVRSLEHYGRIAQITGGAFHSIAVTADGRCLTWGRLYSFATGLRINSLADQSILRDSRGRPAILTAPTAVPGLRLAVIAAESDHSLTITLDHKVYTWGLNVSSQLGHKSEEIEVATLLKDASIANKRMVWAGAGSQYCMLGEVSISMS</sequence>
<dbReference type="Pfam" id="PF25390">
    <property type="entry name" value="WD40_RLD"/>
    <property type="match status" value="1"/>
</dbReference>
<evidence type="ECO:0000313" key="6">
    <source>
        <dbReference type="EMBL" id="KAK0628194.1"/>
    </source>
</evidence>
<dbReference type="Proteomes" id="UP001174934">
    <property type="component" value="Unassembled WGS sequence"/>
</dbReference>
<feature type="repeat" description="RCC1" evidence="3">
    <location>
        <begin position="52"/>
        <end position="135"/>
    </location>
</feature>
<accession>A0AA39X6H0</accession>
<evidence type="ECO:0000256" key="4">
    <source>
        <dbReference type="SAM" id="MobiDB-lite"/>
    </source>
</evidence>